<dbReference type="GeneID" id="25369930"/>
<protein>
    <submittedName>
        <fullName evidence="1">Uncharacterized protein</fullName>
    </submittedName>
</protein>
<gene>
    <name evidence="1" type="ORF">AUEXF2481DRAFT_644008</name>
</gene>
<sequence>MRCLDSRTRPHQPLSKPIMSLRPVHDTLAPHINHHWLIRDFPRDPEFGSSHWGLKPSFVLSVSMALGTLTWRHGCHCSRARIDRISA</sequence>
<reference evidence="1 2" key="1">
    <citation type="journal article" date="2014" name="BMC Genomics">
        <title>Genome sequencing of four Aureobasidium pullulans varieties: biotechnological potential, stress tolerance, and description of new species.</title>
        <authorList>
            <person name="Gostin Ar C."/>
            <person name="Ohm R.A."/>
            <person name="Kogej T."/>
            <person name="Sonjak S."/>
            <person name="Turk M."/>
            <person name="Zajc J."/>
            <person name="Zalar P."/>
            <person name="Grube M."/>
            <person name="Sun H."/>
            <person name="Han J."/>
            <person name="Sharma A."/>
            <person name="Chiniquy J."/>
            <person name="Ngan C.Y."/>
            <person name="Lipzen A."/>
            <person name="Barry K."/>
            <person name="Grigoriev I.V."/>
            <person name="Gunde-Cimerman N."/>
        </authorList>
    </citation>
    <scope>NUCLEOTIDE SEQUENCE [LARGE SCALE GENOMIC DNA]</scope>
    <source>
        <strain evidence="1 2">EXF-2481</strain>
    </source>
</reference>
<name>A0A074YR40_AURSE</name>
<dbReference type="HOGENOM" id="CLU_2483005_0_0_1"/>
<dbReference type="RefSeq" id="XP_013345155.1">
    <property type="nucleotide sequence ID" value="XM_013489701.1"/>
</dbReference>
<evidence type="ECO:0000313" key="2">
    <source>
        <dbReference type="Proteomes" id="UP000030641"/>
    </source>
</evidence>
<dbReference type="Proteomes" id="UP000030641">
    <property type="component" value="Unassembled WGS sequence"/>
</dbReference>
<dbReference type="EMBL" id="KL584756">
    <property type="protein sequence ID" value="KEQ96572.1"/>
    <property type="molecule type" value="Genomic_DNA"/>
</dbReference>
<organism evidence="1 2">
    <name type="scientific">Aureobasidium subglaciale (strain EXF-2481)</name>
    <name type="common">Aureobasidium pullulans var. subglaciale</name>
    <dbReference type="NCBI Taxonomy" id="1043005"/>
    <lineage>
        <taxon>Eukaryota</taxon>
        <taxon>Fungi</taxon>
        <taxon>Dikarya</taxon>
        <taxon>Ascomycota</taxon>
        <taxon>Pezizomycotina</taxon>
        <taxon>Dothideomycetes</taxon>
        <taxon>Dothideomycetidae</taxon>
        <taxon>Dothideales</taxon>
        <taxon>Saccotheciaceae</taxon>
        <taxon>Aureobasidium</taxon>
    </lineage>
</organism>
<proteinExistence type="predicted"/>
<accession>A0A074YR40</accession>
<dbReference type="AlphaFoldDB" id="A0A074YR40"/>
<dbReference type="InParanoid" id="A0A074YR40"/>
<evidence type="ECO:0000313" key="1">
    <source>
        <dbReference type="EMBL" id="KEQ96572.1"/>
    </source>
</evidence>
<keyword evidence="2" id="KW-1185">Reference proteome</keyword>